<accession>A0AAN5CJT8</accession>
<gene>
    <name evidence="1" type="ORF">PMAYCL1PPCAC_15874</name>
</gene>
<evidence type="ECO:0000313" key="1">
    <source>
        <dbReference type="EMBL" id="GMR45679.1"/>
    </source>
</evidence>
<evidence type="ECO:0000313" key="2">
    <source>
        <dbReference type="Proteomes" id="UP001328107"/>
    </source>
</evidence>
<comment type="caution">
    <text evidence="1">The sequence shown here is derived from an EMBL/GenBank/DDBJ whole genome shotgun (WGS) entry which is preliminary data.</text>
</comment>
<protein>
    <submittedName>
        <fullName evidence="1">Uncharacterized protein</fullName>
    </submittedName>
</protein>
<dbReference type="Proteomes" id="UP001328107">
    <property type="component" value="Unassembled WGS sequence"/>
</dbReference>
<proteinExistence type="predicted"/>
<dbReference type="AlphaFoldDB" id="A0AAN5CJT8"/>
<organism evidence="1 2">
    <name type="scientific">Pristionchus mayeri</name>
    <dbReference type="NCBI Taxonomy" id="1317129"/>
    <lineage>
        <taxon>Eukaryota</taxon>
        <taxon>Metazoa</taxon>
        <taxon>Ecdysozoa</taxon>
        <taxon>Nematoda</taxon>
        <taxon>Chromadorea</taxon>
        <taxon>Rhabditida</taxon>
        <taxon>Rhabditina</taxon>
        <taxon>Diplogasteromorpha</taxon>
        <taxon>Diplogasteroidea</taxon>
        <taxon>Neodiplogasteridae</taxon>
        <taxon>Pristionchus</taxon>
    </lineage>
</organism>
<reference evidence="2" key="1">
    <citation type="submission" date="2022-10" db="EMBL/GenBank/DDBJ databases">
        <title>Genome assembly of Pristionchus species.</title>
        <authorList>
            <person name="Yoshida K."/>
            <person name="Sommer R.J."/>
        </authorList>
    </citation>
    <scope>NUCLEOTIDE SEQUENCE [LARGE SCALE GENOMIC DNA]</scope>
    <source>
        <strain evidence="2">RS5460</strain>
    </source>
</reference>
<dbReference type="EMBL" id="BTRK01000004">
    <property type="protein sequence ID" value="GMR45679.1"/>
    <property type="molecule type" value="Genomic_DNA"/>
</dbReference>
<keyword evidence="2" id="KW-1185">Reference proteome</keyword>
<sequence length="113" mass="12783">SLYLLETMAIIQVSIALVTSSQRVRCSNHWRAAAAVYLLLQHFLTAAEPLRLHWHPPCLHLSALQQIVVALLHFPVLKQSQPSPQEQQLHGPDLLQPGMVDEVYYGRARSKLK</sequence>
<feature type="non-terminal residue" evidence="1">
    <location>
        <position position="1"/>
    </location>
</feature>
<name>A0AAN5CJT8_9BILA</name>